<dbReference type="InterPro" id="IPR017939">
    <property type="entry name" value="G-Glutamylcylcotransferase"/>
</dbReference>
<dbReference type="CDD" id="cd06661">
    <property type="entry name" value="GGCT_like"/>
    <property type="match status" value="1"/>
</dbReference>
<dbReference type="PANTHER" id="PTHR12935:SF0">
    <property type="entry name" value="GAMMA-GLUTAMYLCYCLOTRANSFERASE"/>
    <property type="match status" value="1"/>
</dbReference>
<sequence>MSSARLRARVQTARSLGMGSLAGHRLEFHLHSRNDGSAKCDAFHTGRSEDVLHGVLFGLSADELSVLDRYEGRGQAYARVEVEIIRADGVRVLAQTYRALHVEPGLLPYDWYKAHVVNGAREHGLPPDYVAQLEAVPEVVDRDVLRRARELAIYA</sequence>
<keyword evidence="1" id="KW-0456">Lyase</keyword>
<dbReference type="GO" id="GO:0003839">
    <property type="term" value="F:gamma-glutamylcyclotransferase activity"/>
    <property type="evidence" value="ECO:0007669"/>
    <property type="project" value="InterPro"/>
</dbReference>
<dbReference type="Gene3D" id="3.10.490.10">
    <property type="entry name" value="Gamma-glutamyl cyclotransferase-like"/>
    <property type="match status" value="1"/>
</dbReference>
<evidence type="ECO:0000313" key="4">
    <source>
        <dbReference type="EMBL" id="AOV15826.1"/>
    </source>
</evidence>
<keyword evidence="5" id="KW-1185">Reference proteome</keyword>
<dbReference type="Proteomes" id="UP000095342">
    <property type="component" value="Chromosome"/>
</dbReference>
<dbReference type="Pfam" id="PF13772">
    <property type="entry name" value="AIG2_2"/>
    <property type="match status" value="1"/>
</dbReference>
<dbReference type="InterPro" id="IPR036568">
    <property type="entry name" value="GGCT-like_sf"/>
</dbReference>
<evidence type="ECO:0000256" key="2">
    <source>
        <dbReference type="PIRSR" id="PIRSR617939-1"/>
    </source>
</evidence>
<evidence type="ECO:0008006" key="6">
    <source>
        <dbReference type="Google" id="ProtNLM"/>
    </source>
</evidence>
<proteinExistence type="predicted"/>
<protein>
    <recommendedName>
        <fullName evidence="6">Gamma-glutamylcyclotransferase</fullName>
    </recommendedName>
</protein>
<dbReference type="PANTHER" id="PTHR12935">
    <property type="entry name" value="GAMMA-GLUTAMYLCYCLOTRANSFERASE"/>
    <property type="match status" value="1"/>
</dbReference>
<dbReference type="EMBL" id="CP017448">
    <property type="protein sequence ID" value="AOV15826.1"/>
    <property type="molecule type" value="Genomic_DNA"/>
</dbReference>
<reference evidence="4 5" key="1">
    <citation type="submission" date="2016-09" db="EMBL/GenBank/DDBJ databases">
        <title>Acidihalobacter prosperus V6 (DSM14174).</title>
        <authorList>
            <person name="Khaleque H.N."/>
            <person name="Ramsay J.P."/>
            <person name="Murphy R.J.T."/>
            <person name="Kaksonen A.H."/>
            <person name="Boxall N.J."/>
            <person name="Watkin E.L.J."/>
        </authorList>
    </citation>
    <scope>NUCLEOTIDE SEQUENCE [LARGE SCALE GENOMIC DNA]</scope>
    <source>
        <strain evidence="4 5">V6</strain>
    </source>
</reference>
<dbReference type="SUPFAM" id="SSF110857">
    <property type="entry name" value="Gamma-glutamyl cyclotransferase-like"/>
    <property type="match status" value="1"/>
</dbReference>
<dbReference type="AlphaFoldDB" id="A0A1D8K4E1"/>
<dbReference type="InterPro" id="IPR013024">
    <property type="entry name" value="GGCT-like"/>
</dbReference>
<evidence type="ECO:0000256" key="3">
    <source>
        <dbReference type="PIRSR" id="PIRSR617939-2"/>
    </source>
</evidence>
<evidence type="ECO:0000313" key="5">
    <source>
        <dbReference type="Proteomes" id="UP000095342"/>
    </source>
</evidence>
<gene>
    <name evidence="4" type="ORF">BJI67_00975</name>
</gene>
<feature type="binding site" evidence="3">
    <location>
        <position position="112"/>
    </location>
    <ligand>
        <name>substrate</name>
    </ligand>
</feature>
<organism evidence="4 5">
    <name type="scientific">Acidihalobacter aeolianus</name>
    <dbReference type="NCBI Taxonomy" id="2792603"/>
    <lineage>
        <taxon>Bacteria</taxon>
        <taxon>Pseudomonadati</taxon>
        <taxon>Pseudomonadota</taxon>
        <taxon>Gammaproteobacteria</taxon>
        <taxon>Chromatiales</taxon>
        <taxon>Ectothiorhodospiraceae</taxon>
        <taxon>Acidihalobacter</taxon>
    </lineage>
</organism>
<evidence type="ECO:0000256" key="1">
    <source>
        <dbReference type="ARBA" id="ARBA00023239"/>
    </source>
</evidence>
<accession>A0A1D8K4E1</accession>
<name>A0A1D8K4E1_9GAMM</name>
<feature type="active site" description="Proton acceptor" evidence="2">
    <location>
        <position position="71"/>
    </location>
</feature>
<dbReference type="KEGG" id="aaeo:BJI67_00975"/>